<dbReference type="AlphaFoldDB" id="X1S2A3"/>
<proteinExistence type="predicted"/>
<name>X1S2A3_9ZZZZ</name>
<reference evidence="1" key="1">
    <citation type="journal article" date="2014" name="Front. Microbiol.">
        <title>High frequency of phylogenetically diverse reductive dehalogenase-homologous genes in deep subseafloor sedimentary metagenomes.</title>
        <authorList>
            <person name="Kawai M."/>
            <person name="Futagami T."/>
            <person name="Toyoda A."/>
            <person name="Takaki Y."/>
            <person name="Nishi S."/>
            <person name="Hori S."/>
            <person name="Arai W."/>
            <person name="Tsubouchi T."/>
            <person name="Morono Y."/>
            <person name="Uchiyama I."/>
            <person name="Ito T."/>
            <person name="Fujiyama A."/>
            <person name="Inagaki F."/>
            <person name="Takami H."/>
        </authorList>
    </citation>
    <scope>NUCLEOTIDE SEQUENCE</scope>
    <source>
        <strain evidence="1">Expedition CK06-06</strain>
    </source>
</reference>
<evidence type="ECO:0000313" key="1">
    <source>
        <dbReference type="EMBL" id="GAI86983.1"/>
    </source>
</evidence>
<comment type="caution">
    <text evidence="1">The sequence shown here is derived from an EMBL/GenBank/DDBJ whole genome shotgun (WGS) entry which is preliminary data.</text>
</comment>
<organism evidence="1">
    <name type="scientific">marine sediment metagenome</name>
    <dbReference type="NCBI Taxonomy" id="412755"/>
    <lineage>
        <taxon>unclassified sequences</taxon>
        <taxon>metagenomes</taxon>
        <taxon>ecological metagenomes</taxon>
    </lineage>
</organism>
<sequence length="248" mass="28946">YWAAHWSLPSASQGFEMLHRGVINFNELDMLLRALDVMPFWRTKLTSIAYRRMTRVDIRRIYKLGVITQAEVYAAYIELGYNARDAGRMTEYTVLWALPAHASITRSDILTAYKRRMIDRSEASKLLADMGEELFHRDFMLDAVDYKKELEVVESKIKGIGNLYKNHIYDNNKTIDELSKLDLPADEIELLMEQWYFDIQSDVPRLWTTSQTLGFIKEELITKDRGIAELKAIGYDDEHIGVYMETIE</sequence>
<gene>
    <name evidence="1" type="ORF">S12H4_17798</name>
</gene>
<protein>
    <submittedName>
        <fullName evidence="1">Uncharacterized protein</fullName>
    </submittedName>
</protein>
<feature type="non-terminal residue" evidence="1">
    <location>
        <position position="1"/>
    </location>
</feature>
<accession>X1S2A3</accession>
<dbReference type="EMBL" id="BARW01008734">
    <property type="protein sequence ID" value="GAI86983.1"/>
    <property type="molecule type" value="Genomic_DNA"/>
</dbReference>